<comment type="subcellular location">
    <subcellularLocation>
        <location evidence="9">Cytoplasm</location>
    </subcellularLocation>
    <subcellularLocation>
        <location evidence="9">Secreted</location>
    </subcellularLocation>
    <subcellularLocation>
        <location evidence="9">Cell surface</location>
    </subcellularLocation>
    <text evidence="9">Fractions of enolase are present in both the cytoplasm and on the cell surface.</text>
</comment>
<evidence type="ECO:0000256" key="1">
    <source>
        <dbReference type="ARBA" id="ARBA00005031"/>
    </source>
</evidence>
<feature type="binding site" evidence="9">
    <location>
        <position position="335"/>
    </location>
    <ligand>
        <name>(2R)-2-phosphoglycerate</name>
        <dbReference type="ChEBI" id="CHEBI:58289"/>
    </ligand>
</feature>
<evidence type="ECO:0000256" key="7">
    <source>
        <dbReference type="ARBA" id="ARBA00023152"/>
    </source>
</evidence>
<dbReference type="InterPro" id="IPR020811">
    <property type="entry name" value="Enolase_N"/>
</dbReference>
<dbReference type="NCBIfam" id="TIGR01060">
    <property type="entry name" value="eno"/>
    <property type="match status" value="1"/>
</dbReference>
<dbReference type="HAMAP" id="MF_00318">
    <property type="entry name" value="Enolase"/>
    <property type="match status" value="1"/>
</dbReference>
<dbReference type="PROSITE" id="PS00164">
    <property type="entry name" value="ENOLASE"/>
    <property type="match status" value="1"/>
</dbReference>
<dbReference type="SMART" id="SM01193">
    <property type="entry name" value="Enolase_N"/>
    <property type="match status" value="1"/>
</dbReference>
<dbReference type="PRINTS" id="PR00148">
    <property type="entry name" value="ENOLASE"/>
</dbReference>
<dbReference type="SUPFAM" id="SSF51604">
    <property type="entry name" value="Enolase C-terminal domain-like"/>
    <property type="match status" value="1"/>
</dbReference>
<gene>
    <name evidence="9 12" type="primary">eno</name>
    <name evidence="12" type="ORF">GCM10023205_28730</name>
</gene>
<dbReference type="InterPro" id="IPR020809">
    <property type="entry name" value="Enolase_CS"/>
</dbReference>
<feature type="binding site" evidence="9">
    <location>
        <position position="364"/>
    </location>
    <ligand>
        <name>(2R)-2-phosphoglycerate</name>
        <dbReference type="ChEBI" id="CHEBI:58289"/>
    </ligand>
</feature>
<comment type="similarity">
    <text evidence="2 9">Belongs to the enolase family.</text>
</comment>
<evidence type="ECO:0000259" key="10">
    <source>
        <dbReference type="SMART" id="SM01192"/>
    </source>
</evidence>
<evidence type="ECO:0000256" key="6">
    <source>
        <dbReference type="ARBA" id="ARBA00022842"/>
    </source>
</evidence>
<dbReference type="InterPro" id="IPR000941">
    <property type="entry name" value="Enolase"/>
</dbReference>
<comment type="cofactor">
    <cofactor evidence="9">
        <name>Mg(2+)</name>
        <dbReference type="ChEBI" id="CHEBI:18420"/>
    </cofactor>
    <text evidence="9">Binds a second Mg(2+) ion via substrate during catalysis.</text>
</comment>
<comment type="pathway">
    <text evidence="1 9">Carbohydrate degradation; glycolysis; pyruvate from D-glyceraldehyde 3-phosphate: step 4/5.</text>
</comment>
<dbReference type="EMBL" id="BAABHS010000009">
    <property type="protein sequence ID" value="GAA4963165.1"/>
    <property type="molecule type" value="Genomic_DNA"/>
</dbReference>
<reference evidence="13" key="1">
    <citation type="journal article" date="2019" name="Int. J. Syst. Evol. Microbiol.">
        <title>The Global Catalogue of Microorganisms (GCM) 10K type strain sequencing project: providing services to taxonomists for standard genome sequencing and annotation.</title>
        <authorList>
            <consortium name="The Broad Institute Genomics Platform"/>
            <consortium name="The Broad Institute Genome Sequencing Center for Infectious Disease"/>
            <person name="Wu L."/>
            <person name="Ma J."/>
        </authorList>
    </citation>
    <scope>NUCLEOTIDE SEQUENCE [LARGE SCALE GENOMIC DNA]</scope>
    <source>
        <strain evidence="13">JCM 17986</strain>
    </source>
</reference>
<feature type="binding site" evidence="9">
    <location>
        <position position="283"/>
    </location>
    <ligand>
        <name>Mg(2+)</name>
        <dbReference type="ChEBI" id="CHEBI:18420"/>
    </ligand>
</feature>
<dbReference type="SUPFAM" id="SSF54826">
    <property type="entry name" value="Enolase N-terminal domain-like"/>
    <property type="match status" value="1"/>
</dbReference>
<dbReference type="EC" id="4.2.1.11" evidence="3 9"/>
<feature type="binding site" evidence="9">
    <location>
        <position position="163"/>
    </location>
    <ligand>
        <name>(2R)-2-phosphoglycerate</name>
        <dbReference type="ChEBI" id="CHEBI:58289"/>
    </ligand>
</feature>
<protein>
    <recommendedName>
        <fullName evidence="4 9">Enolase</fullName>
        <ecNumber evidence="3 9">4.2.1.11</ecNumber>
    </recommendedName>
    <alternativeName>
        <fullName evidence="9">2-phospho-D-glycerate hydro-lyase</fullName>
    </alternativeName>
    <alternativeName>
        <fullName evidence="9">2-phosphoglycerate dehydratase</fullName>
    </alternativeName>
</protein>
<dbReference type="SMART" id="SM01192">
    <property type="entry name" value="Enolase_C"/>
    <property type="match status" value="1"/>
</dbReference>
<keyword evidence="5 9" id="KW-0964">Secreted</keyword>
<proteinExistence type="inferred from homology"/>
<comment type="caution">
    <text evidence="12">The sequence shown here is derived from an EMBL/GenBank/DDBJ whole genome shotgun (WGS) entry which is preliminary data.</text>
</comment>
<feature type="active site" description="Proton donor" evidence="9">
    <location>
        <position position="205"/>
    </location>
</feature>
<feature type="domain" description="Enolase N-terminal" evidence="11">
    <location>
        <begin position="4"/>
        <end position="134"/>
    </location>
</feature>
<evidence type="ECO:0000256" key="9">
    <source>
        <dbReference type="HAMAP-Rule" id="MF_00318"/>
    </source>
</evidence>
<dbReference type="InterPro" id="IPR020810">
    <property type="entry name" value="Enolase_C"/>
</dbReference>
<dbReference type="Proteomes" id="UP001500466">
    <property type="component" value="Unassembled WGS sequence"/>
</dbReference>
<evidence type="ECO:0000259" key="11">
    <source>
        <dbReference type="SMART" id="SM01193"/>
    </source>
</evidence>
<keyword evidence="9" id="KW-0963">Cytoplasm</keyword>
<keyword evidence="9" id="KW-0479">Metal-binding</keyword>
<sequence>MAVIDVVHAREILDSRGNPTVEVEVILDDGSQGRAAVPSGASTGAFEAIELRDGDEGVYGGKGVQKAVLAVVEQIQTEIVGIEADEQRIVDQTMIDLDATPDKSNLGANAILGVSLAVAHAAAEASGLPLFRYLGGPNAHVLPVPMMNILNGGAHADTNVDIQEFMIAPIGAESFSEALRWGTETYHALKSVLKARGLATSIGDEGGFAPDLPSNRDALDLILEAIGKAGFEPGKDIALALDVAATEFYDDGSYTFEGAKKSSAEMAAYYAELVAAYPLVSIEDPMNEEDWDGWKQLTDALGGKVQLVGDDLFVTNPARLARGIESGTANALLVKVNQIGSLTETLDAVSLAQRSGYQCMMSHRSGETEDTTIADLAVATNCGQIKTGAPARSERVAKYNQLLRIEEVLDDAAVYAGRAAFPRFKA</sequence>
<dbReference type="PIRSF" id="PIRSF001400">
    <property type="entry name" value="Enolase"/>
    <property type="match status" value="1"/>
</dbReference>
<comment type="function">
    <text evidence="9">Catalyzes the reversible conversion of 2-phosphoglycerate (2-PG) into phosphoenolpyruvate (PEP). It is essential for the degradation of carbohydrates via glycolysis.</text>
</comment>
<dbReference type="Gene3D" id="3.20.20.120">
    <property type="entry name" value="Enolase-like C-terminal domain"/>
    <property type="match status" value="1"/>
</dbReference>
<feature type="binding site" evidence="9">
    <location>
        <position position="310"/>
    </location>
    <ligand>
        <name>Mg(2+)</name>
        <dbReference type="ChEBI" id="CHEBI:18420"/>
    </ligand>
</feature>
<name>A0ABP9H7M0_9ACTN</name>
<dbReference type="SFLD" id="SFLDG00178">
    <property type="entry name" value="enolase"/>
    <property type="match status" value="1"/>
</dbReference>
<dbReference type="SFLD" id="SFLDF00002">
    <property type="entry name" value="enolase"/>
    <property type="match status" value="1"/>
</dbReference>
<evidence type="ECO:0000256" key="8">
    <source>
        <dbReference type="ARBA" id="ARBA00023239"/>
    </source>
</evidence>
<organism evidence="12 13">
    <name type="scientific">Yinghuangia aomiensis</name>
    <dbReference type="NCBI Taxonomy" id="676205"/>
    <lineage>
        <taxon>Bacteria</taxon>
        <taxon>Bacillati</taxon>
        <taxon>Actinomycetota</taxon>
        <taxon>Actinomycetes</taxon>
        <taxon>Kitasatosporales</taxon>
        <taxon>Streptomycetaceae</taxon>
        <taxon>Yinghuangia</taxon>
    </lineage>
</organism>
<comment type="catalytic activity">
    <reaction evidence="9">
        <text>(2R)-2-phosphoglycerate = phosphoenolpyruvate + H2O</text>
        <dbReference type="Rhea" id="RHEA:10164"/>
        <dbReference type="ChEBI" id="CHEBI:15377"/>
        <dbReference type="ChEBI" id="CHEBI:58289"/>
        <dbReference type="ChEBI" id="CHEBI:58702"/>
        <dbReference type="EC" id="4.2.1.11"/>
    </reaction>
</comment>
<dbReference type="Gene3D" id="3.30.390.10">
    <property type="entry name" value="Enolase-like, N-terminal domain"/>
    <property type="match status" value="1"/>
</dbReference>
<dbReference type="InterPro" id="IPR029017">
    <property type="entry name" value="Enolase-like_N"/>
</dbReference>
<evidence type="ECO:0000256" key="5">
    <source>
        <dbReference type="ARBA" id="ARBA00022525"/>
    </source>
</evidence>
<feature type="binding site" evidence="9">
    <location>
        <position position="386"/>
    </location>
    <ligand>
        <name>(2R)-2-phosphoglycerate</name>
        <dbReference type="ChEBI" id="CHEBI:58289"/>
    </ligand>
</feature>
<dbReference type="InterPro" id="IPR036849">
    <property type="entry name" value="Enolase-like_C_sf"/>
</dbReference>
<feature type="domain" description="Enolase C-terminal TIM barrel" evidence="10">
    <location>
        <begin position="139"/>
        <end position="423"/>
    </location>
</feature>
<keyword evidence="13" id="KW-1185">Reference proteome</keyword>
<dbReference type="PANTHER" id="PTHR11902">
    <property type="entry name" value="ENOLASE"/>
    <property type="match status" value="1"/>
</dbReference>
<keyword evidence="7 9" id="KW-0324">Glycolysis</keyword>
<keyword evidence="8 9" id="KW-0456">Lyase</keyword>
<dbReference type="Pfam" id="PF00113">
    <property type="entry name" value="Enolase_C"/>
    <property type="match status" value="1"/>
</dbReference>
<keyword evidence="6 9" id="KW-0460">Magnesium</keyword>
<dbReference type="PANTHER" id="PTHR11902:SF1">
    <property type="entry name" value="ENOLASE"/>
    <property type="match status" value="1"/>
</dbReference>
<dbReference type="Pfam" id="PF03952">
    <property type="entry name" value="Enolase_N"/>
    <property type="match status" value="1"/>
</dbReference>
<evidence type="ECO:0000256" key="3">
    <source>
        <dbReference type="ARBA" id="ARBA00012058"/>
    </source>
</evidence>
<accession>A0ABP9H7M0</accession>
<dbReference type="SFLD" id="SFLDS00001">
    <property type="entry name" value="Enolase"/>
    <property type="match status" value="1"/>
</dbReference>
<feature type="binding site" evidence="9">
    <location>
        <position position="242"/>
    </location>
    <ligand>
        <name>Mg(2+)</name>
        <dbReference type="ChEBI" id="CHEBI:18420"/>
    </ligand>
</feature>
<evidence type="ECO:0000313" key="12">
    <source>
        <dbReference type="EMBL" id="GAA4963165.1"/>
    </source>
</evidence>
<dbReference type="CDD" id="cd03313">
    <property type="entry name" value="enolase"/>
    <property type="match status" value="1"/>
</dbReference>
<evidence type="ECO:0000256" key="2">
    <source>
        <dbReference type="ARBA" id="ARBA00009604"/>
    </source>
</evidence>
<feature type="binding site" evidence="9">
    <location>
        <position position="365"/>
    </location>
    <ligand>
        <name>(2R)-2-phosphoglycerate</name>
        <dbReference type="ChEBI" id="CHEBI:58289"/>
    </ligand>
</feature>
<evidence type="ECO:0000313" key="13">
    <source>
        <dbReference type="Proteomes" id="UP001500466"/>
    </source>
</evidence>
<evidence type="ECO:0000256" key="4">
    <source>
        <dbReference type="ARBA" id="ARBA00017068"/>
    </source>
</evidence>
<feature type="active site" description="Proton acceptor" evidence="9">
    <location>
        <position position="335"/>
    </location>
</feature>